<sequence>MAKLFWALAAPDTLLYLLLCCTVLLLLRKRYHAARYCGLFLAFCATFILIFPLGVWLIAPLENHHPRPAKLPEHIDGVILLGGSERPVHTEYRGAPQLNEAGERLITFASLANHYPHAQLIYSGGSGSLTRQAYGESEVGRMVMEKLGVDLKRIHFENESRNTYENIRNSVEKHPEILQGEWLLVTSAAHMVRAMKVCAAFNFSPTPYPTDYRSSGENLEIITWNFAQNLSLLRHAWREWLGLFAYFLSGKTESFLPSRNPL</sequence>
<name>U7DCU1_9BACT</name>
<dbReference type="InterPro" id="IPR051599">
    <property type="entry name" value="Cell_Envelope_Assoc"/>
</dbReference>
<evidence type="ECO:0000313" key="4">
    <source>
        <dbReference type="Proteomes" id="UP000017148"/>
    </source>
</evidence>
<dbReference type="CDD" id="cd06259">
    <property type="entry name" value="YdcF-like"/>
    <property type="match status" value="1"/>
</dbReference>
<organism evidence="3 4">
    <name type="scientific">Chitinivibrio alkaliphilus ACht1</name>
    <dbReference type="NCBI Taxonomy" id="1313304"/>
    <lineage>
        <taxon>Bacteria</taxon>
        <taxon>Pseudomonadati</taxon>
        <taxon>Fibrobacterota</taxon>
        <taxon>Chitinivibrionia</taxon>
        <taxon>Chitinivibrionales</taxon>
        <taxon>Chitinivibrionaceae</taxon>
        <taxon>Chitinivibrio</taxon>
    </lineage>
</organism>
<feature type="transmembrane region" description="Helical" evidence="1">
    <location>
        <begin position="6"/>
        <end position="27"/>
    </location>
</feature>
<keyword evidence="4" id="KW-1185">Reference proteome</keyword>
<accession>U7DCU1</accession>
<dbReference type="Gene3D" id="3.40.50.620">
    <property type="entry name" value="HUPs"/>
    <property type="match status" value="1"/>
</dbReference>
<comment type="caution">
    <text evidence="3">The sequence shown here is derived from an EMBL/GenBank/DDBJ whole genome shotgun (WGS) entry which is preliminary data.</text>
</comment>
<gene>
    <name evidence="3" type="ORF">CALK_0183</name>
</gene>
<dbReference type="PANTHER" id="PTHR30336">
    <property type="entry name" value="INNER MEMBRANE PROTEIN, PROBABLE PERMEASE"/>
    <property type="match status" value="1"/>
</dbReference>
<evidence type="ECO:0000256" key="1">
    <source>
        <dbReference type="SAM" id="Phobius"/>
    </source>
</evidence>
<dbReference type="OrthoDB" id="9809813at2"/>
<feature type="transmembrane region" description="Helical" evidence="1">
    <location>
        <begin position="39"/>
        <end position="59"/>
    </location>
</feature>
<dbReference type="GO" id="GO:0043164">
    <property type="term" value="P:Gram-negative-bacterium-type cell wall biogenesis"/>
    <property type="evidence" value="ECO:0007669"/>
    <property type="project" value="TreeGrafter"/>
</dbReference>
<dbReference type="PANTHER" id="PTHR30336:SF4">
    <property type="entry name" value="ENVELOPE BIOGENESIS FACTOR ELYC"/>
    <property type="match status" value="1"/>
</dbReference>
<dbReference type="GO" id="GO:0000270">
    <property type="term" value="P:peptidoglycan metabolic process"/>
    <property type="evidence" value="ECO:0007669"/>
    <property type="project" value="TreeGrafter"/>
</dbReference>
<proteinExistence type="predicted"/>
<dbReference type="AlphaFoldDB" id="U7DCU1"/>
<protein>
    <recommendedName>
        <fullName evidence="2">DUF218 domain-containing protein</fullName>
    </recommendedName>
</protein>
<feature type="domain" description="DUF218" evidence="2">
    <location>
        <begin position="76"/>
        <end position="242"/>
    </location>
</feature>
<dbReference type="STRING" id="1313304.CALK_0183"/>
<reference evidence="3 4" key="1">
    <citation type="journal article" date="2013" name="Environ. Microbiol.">
        <title>Genome analysis of Chitinivibrio alkaliphilus gen. nov., sp. nov., a novel extremely haloalkaliphilic anaerobic chitinolytic bacterium from the candidate phylum Termite Group 3.</title>
        <authorList>
            <person name="Sorokin D.Y."/>
            <person name="Gumerov V.M."/>
            <person name="Rakitin A.L."/>
            <person name="Beletsky A.V."/>
            <person name="Damste J.S."/>
            <person name="Muyzer G."/>
            <person name="Mardanov A.V."/>
            <person name="Ravin N.V."/>
        </authorList>
    </citation>
    <scope>NUCLEOTIDE SEQUENCE [LARGE SCALE GENOMIC DNA]</scope>
    <source>
        <strain evidence="3 4">ACht1</strain>
    </source>
</reference>
<dbReference type="Proteomes" id="UP000017148">
    <property type="component" value="Unassembled WGS sequence"/>
</dbReference>
<dbReference type="InterPro" id="IPR003848">
    <property type="entry name" value="DUF218"/>
</dbReference>
<dbReference type="InterPro" id="IPR014729">
    <property type="entry name" value="Rossmann-like_a/b/a_fold"/>
</dbReference>
<keyword evidence="1" id="KW-1133">Transmembrane helix</keyword>
<dbReference type="GO" id="GO:0005886">
    <property type="term" value="C:plasma membrane"/>
    <property type="evidence" value="ECO:0007669"/>
    <property type="project" value="TreeGrafter"/>
</dbReference>
<dbReference type="eggNOG" id="COG1434">
    <property type="taxonomic scope" value="Bacteria"/>
</dbReference>
<keyword evidence="1" id="KW-0472">Membrane</keyword>
<evidence type="ECO:0000313" key="3">
    <source>
        <dbReference type="EMBL" id="ERP39383.1"/>
    </source>
</evidence>
<keyword evidence="1" id="KW-0812">Transmembrane</keyword>
<dbReference type="EMBL" id="ASJR01000001">
    <property type="protein sequence ID" value="ERP39383.1"/>
    <property type="molecule type" value="Genomic_DNA"/>
</dbReference>
<dbReference type="RefSeq" id="WP_022635743.1">
    <property type="nucleotide sequence ID" value="NZ_ASJR01000001.1"/>
</dbReference>
<evidence type="ECO:0000259" key="2">
    <source>
        <dbReference type="Pfam" id="PF02698"/>
    </source>
</evidence>
<dbReference type="Pfam" id="PF02698">
    <property type="entry name" value="DUF218"/>
    <property type="match status" value="1"/>
</dbReference>